<dbReference type="SUPFAM" id="SSF51126">
    <property type="entry name" value="Pectin lyase-like"/>
    <property type="match status" value="1"/>
</dbReference>
<sequence>MKKCRLFANNLQIQQESHTVKNITGLRRGGVVSKSVIAVVMTATFLMSGFFAPNNALAVISSIDVTYPAASDIYVKGTFNITWAAAGEPDDLVDIYYSTNDFGISTKLTASGIDYDAGTYAWNTTSPAIPDGASYKIKVKSTSNDINGISANTFTIDNTLPTVPTVLTPNGGQVLKGGDDYDITWTSSVDTNFSATPIKIEYSKLGDFSDTTTVVAATANDGSYTWSLPTDDTTTAKIRVTATDLAGNTGSDLSNATFTIDSTAPTIPVTTLTGTTVQADNDTITIVFSEPVLADDGTWSTNEFSAIESPDGTVLDLTGAVFGYAGSTLTITLSEANEYLQNGDFVAVTAVAGKIKDPAGNALAAIEVIGTVAVTGDVAAPTVALTYNPDRPVKDADTVTITATFNETILGTPQIAIATAGDGDVAATGMSTTADPLIWTYSWNVPSGTDDDGLATITISGVTDLAGNANAVASNNTRTVDNTAPSVSSYTLNGATAHTYFNPALGTVQIHITASEAVHFNRIRVCANGDAVCNDGTALKYFTQTTSFSSLGSKTWDGYDNQSTPVIAPDGVYKLNTNLEDEAGNVATVILTTYLITVDTADPTFSAFNAPATDAVYKTNTPLQFTPDDSATAVTCAYKIDTSSYISVDCTAATPFSDTIPDGSLSDGRHTVTIKVVDAANNSLESSPVSFVFDNNNTLTVDDDGIAFADFSTISEAITKSTTNDTINVAAGSYGNSLTVNKTLTINGGVGGETSTQTAAVSITADNVTLDNFTFTGNLGGDAFINLDNDTAHSGISLTNNTFDGAITTWHVIRAGGNKDDLTITGNTFTGSTSGNDNALILLGVGGSNINVSTNIFESFPSTYSLVAIQHSASGGARTDGLTISGNSFDYTGYTNAGNGSEAISVRYADNVTVNGNILTGSASDTTYEAGITLASVTSTGGQSVISGNTVNGFSRGIRIQRWSGGDGFADDVEITNNTVTDGVSNDLNYGAASTGAGLFLVGLNITVNNNTITGNDNFGVYIPATAGSGGANDITGLVIGGSDTDFNKIFDNGLGVKDELGDSSDAEYNWWGDMTGPEQTTSNPLGTGNGIDDSDSVDYSPWCLDDTCSDFGSSDPIDHFDIDPSVGSAIVNVPITLTVTAKDAADITRVNDVSVVSMAADHGASLGTLLLTLISGTRDTTVTNSVTGTVNVSGIKVGGTATGSTSVSFTSSDPDAPTISSHTPADDATSISVSTALYIIFSEALKASTVNSTNIQLKKYSDNSTVAATISLVEGGTKVVITPTSDLDYLTQYYFAVSTSVQDEVGNALASALDVGSKDAHEFTTVADTADHTAPTVSSHFPLDNATDISVNVAPYIIFSEALKASTVNSTNIQLKKYSDDSTVAATISLVEGGTRVIITPTSALDTSVQYYFAVSTAVQDDAGNALASALDVDTKAVHEFTTAVDTADHTAPVIASHTPADNATDIAITTVPYITFSEALKASTVNSTNIQLKKYSDDSTVSATVSLVEGGTRVNITPDSSLANNTKYYFAVSTAVQDEAGNALATALDVGSRDSHEFTTVAVVPFVVDDIVAQSSTAEPDNTYVNGWHYTYYLTINATDETELFVKFDDWLNTTDGVSKIEANGNMRVLFNSITGGGLGSIVGSLTESDIVNGFGDVDSYEIGNDFTDQLPSGIETGTLDTGSASGRQIRFDVFTKIPTDTVAGAYEADYTLQLGN</sequence>
<feature type="domain" description="SbsA Ig-like" evidence="4">
    <location>
        <begin position="261"/>
        <end position="365"/>
    </location>
</feature>
<dbReference type="Gene3D" id="2.60.40.10">
    <property type="entry name" value="Immunoglobulins"/>
    <property type="match status" value="1"/>
</dbReference>
<evidence type="ECO:0000256" key="3">
    <source>
        <dbReference type="SAM" id="Phobius"/>
    </source>
</evidence>
<accession>A0A1F8E8Y4</accession>
<comment type="caution">
    <text evidence="5">The sequence shown here is derived from an EMBL/GenBank/DDBJ whole genome shotgun (WGS) entry which is preliminary data.</text>
</comment>
<keyword evidence="3" id="KW-0812">Transmembrane</keyword>
<dbReference type="InterPro" id="IPR011050">
    <property type="entry name" value="Pectin_lyase_fold/virulence"/>
</dbReference>
<feature type="transmembrane region" description="Helical" evidence="3">
    <location>
        <begin position="31"/>
        <end position="52"/>
    </location>
</feature>
<evidence type="ECO:0000313" key="6">
    <source>
        <dbReference type="Proteomes" id="UP000178520"/>
    </source>
</evidence>
<dbReference type="InterPro" id="IPR032812">
    <property type="entry name" value="SbsA_Ig"/>
</dbReference>
<protein>
    <recommendedName>
        <fullName evidence="4">SbsA Ig-like domain-containing protein</fullName>
    </recommendedName>
</protein>
<dbReference type="SMART" id="SM00710">
    <property type="entry name" value="PbH1"/>
    <property type="match status" value="8"/>
</dbReference>
<feature type="domain" description="SbsA Ig-like" evidence="4">
    <location>
        <begin position="1214"/>
        <end position="1326"/>
    </location>
</feature>
<evidence type="ECO:0000256" key="2">
    <source>
        <dbReference type="SAM" id="MobiDB-lite"/>
    </source>
</evidence>
<feature type="domain" description="SbsA Ig-like" evidence="4">
    <location>
        <begin position="1450"/>
        <end position="1562"/>
    </location>
</feature>
<evidence type="ECO:0000313" key="5">
    <source>
        <dbReference type="EMBL" id="OGM97351.1"/>
    </source>
</evidence>
<keyword evidence="3" id="KW-0472">Membrane</keyword>
<keyword evidence="3" id="KW-1133">Transmembrane helix</keyword>
<keyword evidence="1" id="KW-0732">Signal</keyword>
<dbReference type="STRING" id="1802660.A2735_03205"/>
<dbReference type="InterPro" id="IPR014755">
    <property type="entry name" value="Cu-Rt/internalin_Ig-like"/>
</dbReference>
<feature type="region of interest" description="Disordered" evidence="2">
    <location>
        <begin position="1207"/>
        <end position="1226"/>
    </location>
</feature>
<dbReference type="Pfam" id="PF13205">
    <property type="entry name" value="Big_5"/>
    <property type="match status" value="4"/>
</dbReference>
<dbReference type="EMBL" id="MGJA01000013">
    <property type="protein sequence ID" value="OGM97351.1"/>
    <property type="molecule type" value="Genomic_DNA"/>
</dbReference>
<dbReference type="InterPro" id="IPR013783">
    <property type="entry name" value="Ig-like_fold"/>
</dbReference>
<reference evidence="5 6" key="1">
    <citation type="journal article" date="2016" name="Nat. Commun.">
        <title>Thousands of microbial genomes shed light on interconnected biogeochemical processes in an aquifer system.</title>
        <authorList>
            <person name="Anantharaman K."/>
            <person name="Brown C.T."/>
            <person name="Hug L.A."/>
            <person name="Sharon I."/>
            <person name="Castelle C.J."/>
            <person name="Probst A.J."/>
            <person name="Thomas B.C."/>
            <person name="Singh A."/>
            <person name="Wilkins M.J."/>
            <person name="Karaoz U."/>
            <person name="Brodie E.L."/>
            <person name="Williams K.H."/>
            <person name="Hubbard S.S."/>
            <person name="Banfield J.F."/>
        </authorList>
    </citation>
    <scope>NUCLEOTIDE SEQUENCE [LARGE SCALE GENOMIC DNA]</scope>
</reference>
<evidence type="ECO:0000256" key="1">
    <source>
        <dbReference type="ARBA" id="ARBA00022729"/>
    </source>
</evidence>
<gene>
    <name evidence="5" type="ORF">A2735_03205</name>
</gene>
<evidence type="ECO:0000259" key="4">
    <source>
        <dbReference type="Pfam" id="PF13205"/>
    </source>
</evidence>
<dbReference type="InterPro" id="IPR006626">
    <property type="entry name" value="PbH1"/>
</dbReference>
<dbReference type="Proteomes" id="UP000178520">
    <property type="component" value="Unassembled WGS sequence"/>
</dbReference>
<name>A0A1F8E8Y4_9BACT</name>
<organism evidence="5 6">
    <name type="scientific">Candidatus Yanofskybacteria bacterium RIFCSPHIGHO2_01_FULL_41_21</name>
    <dbReference type="NCBI Taxonomy" id="1802660"/>
    <lineage>
        <taxon>Bacteria</taxon>
        <taxon>Candidatus Yanofskyibacteriota</taxon>
    </lineage>
</organism>
<proteinExistence type="predicted"/>
<dbReference type="Gene3D" id="2.60.40.1220">
    <property type="match status" value="4"/>
</dbReference>
<feature type="domain" description="SbsA Ig-like" evidence="4">
    <location>
        <begin position="1332"/>
        <end position="1444"/>
    </location>
</feature>